<dbReference type="EMBL" id="JAYMYQ010000004">
    <property type="protein sequence ID" value="KAK7339425.1"/>
    <property type="molecule type" value="Genomic_DNA"/>
</dbReference>
<accession>A0AAN9QJ30</accession>
<reference evidence="1 2" key="1">
    <citation type="submission" date="2024-01" db="EMBL/GenBank/DDBJ databases">
        <title>The genomes of 5 underutilized Papilionoideae crops provide insights into root nodulation and disease resistanc.</title>
        <authorList>
            <person name="Jiang F."/>
        </authorList>
    </citation>
    <scope>NUCLEOTIDE SEQUENCE [LARGE SCALE GENOMIC DNA]</scope>
    <source>
        <strain evidence="1">LVBAO_FW01</strain>
        <tissue evidence="1">Leaves</tissue>
    </source>
</reference>
<dbReference type="AlphaFoldDB" id="A0AAN9QJ30"/>
<organism evidence="1 2">
    <name type="scientific">Canavalia gladiata</name>
    <name type="common">Sword bean</name>
    <name type="synonym">Dolichos gladiatus</name>
    <dbReference type="NCBI Taxonomy" id="3824"/>
    <lineage>
        <taxon>Eukaryota</taxon>
        <taxon>Viridiplantae</taxon>
        <taxon>Streptophyta</taxon>
        <taxon>Embryophyta</taxon>
        <taxon>Tracheophyta</taxon>
        <taxon>Spermatophyta</taxon>
        <taxon>Magnoliopsida</taxon>
        <taxon>eudicotyledons</taxon>
        <taxon>Gunneridae</taxon>
        <taxon>Pentapetalae</taxon>
        <taxon>rosids</taxon>
        <taxon>fabids</taxon>
        <taxon>Fabales</taxon>
        <taxon>Fabaceae</taxon>
        <taxon>Papilionoideae</taxon>
        <taxon>50 kb inversion clade</taxon>
        <taxon>NPAAA clade</taxon>
        <taxon>indigoferoid/millettioid clade</taxon>
        <taxon>Phaseoleae</taxon>
        <taxon>Canavalia</taxon>
    </lineage>
</organism>
<name>A0AAN9QJ30_CANGL</name>
<evidence type="ECO:0000313" key="1">
    <source>
        <dbReference type="EMBL" id="KAK7339425.1"/>
    </source>
</evidence>
<proteinExistence type="predicted"/>
<comment type="caution">
    <text evidence="1">The sequence shown here is derived from an EMBL/GenBank/DDBJ whole genome shotgun (WGS) entry which is preliminary data.</text>
</comment>
<keyword evidence="2" id="KW-1185">Reference proteome</keyword>
<evidence type="ECO:0000313" key="2">
    <source>
        <dbReference type="Proteomes" id="UP001367508"/>
    </source>
</evidence>
<dbReference type="Proteomes" id="UP001367508">
    <property type="component" value="Unassembled WGS sequence"/>
</dbReference>
<gene>
    <name evidence="1" type="ORF">VNO77_20090</name>
</gene>
<protein>
    <submittedName>
        <fullName evidence="1">Uncharacterized protein</fullName>
    </submittedName>
</protein>
<sequence length="178" mass="20360">MILYTTIKELTMINSYKGDETNQKTLKPVGLLKVFSGFKVRDFGKKFSSFTGSRTRDEGNGFTSQETVEENDDAASYDLGENLTRPHGSGGFQTWDHGSTRKVPAVGSQVGSHLDKHRCWYDLSEQLRVRRLERMSVCDEGFQSESKFALCKEASRRERRFLFQRHPNGFYPENSESP</sequence>